<dbReference type="Gramene" id="PRQ41913">
    <property type="protein sequence ID" value="PRQ41913"/>
    <property type="gene ID" value="RchiOBHm_Chr3g0451911"/>
</dbReference>
<reference evidence="7 8" key="1">
    <citation type="journal article" date="2018" name="Nat. Genet.">
        <title>The Rosa genome provides new insights in the design of modern roses.</title>
        <authorList>
            <person name="Bendahmane M."/>
        </authorList>
    </citation>
    <scope>NUCLEOTIDE SEQUENCE [LARGE SCALE GENOMIC DNA]</scope>
    <source>
        <strain evidence="8">cv. Old Blush</strain>
    </source>
</reference>
<organism evidence="7 8">
    <name type="scientific">Rosa chinensis</name>
    <name type="common">China rose</name>
    <dbReference type="NCBI Taxonomy" id="74649"/>
    <lineage>
        <taxon>Eukaryota</taxon>
        <taxon>Viridiplantae</taxon>
        <taxon>Streptophyta</taxon>
        <taxon>Embryophyta</taxon>
        <taxon>Tracheophyta</taxon>
        <taxon>Spermatophyta</taxon>
        <taxon>Magnoliopsida</taxon>
        <taxon>eudicotyledons</taxon>
        <taxon>Gunneridae</taxon>
        <taxon>Pentapetalae</taxon>
        <taxon>rosids</taxon>
        <taxon>fabids</taxon>
        <taxon>Rosales</taxon>
        <taxon>Rosaceae</taxon>
        <taxon>Rosoideae</taxon>
        <taxon>Rosoideae incertae sedis</taxon>
        <taxon>Rosa</taxon>
    </lineage>
</organism>
<keyword evidence="3" id="KW-0295">Fungicide</keyword>
<accession>A0A2P6R662</accession>
<evidence type="ECO:0000256" key="4">
    <source>
        <dbReference type="ARBA" id="ARBA00022821"/>
    </source>
</evidence>
<dbReference type="EMBL" id="PDCK01000041">
    <property type="protein sequence ID" value="PRQ41913.1"/>
    <property type="molecule type" value="Genomic_DNA"/>
</dbReference>
<gene>
    <name evidence="7" type="ORF">RchiOBHm_Chr3g0451911</name>
</gene>
<feature type="domain" description="Defensin-like" evidence="6">
    <location>
        <begin position="15"/>
        <end position="57"/>
    </location>
</feature>
<keyword evidence="5" id="KW-1015">Disulfide bond</keyword>
<evidence type="ECO:0000256" key="2">
    <source>
        <dbReference type="ARBA" id="ARBA00022529"/>
    </source>
</evidence>
<evidence type="ECO:0000313" key="7">
    <source>
        <dbReference type="EMBL" id="PRQ41913.1"/>
    </source>
</evidence>
<evidence type="ECO:0000256" key="5">
    <source>
        <dbReference type="ARBA" id="ARBA00023157"/>
    </source>
</evidence>
<evidence type="ECO:0000256" key="1">
    <source>
        <dbReference type="ARBA" id="ARBA00006722"/>
    </source>
</evidence>
<keyword evidence="2" id="KW-0929">Antimicrobial</keyword>
<dbReference type="Proteomes" id="UP000238479">
    <property type="component" value="Chromosome 3"/>
</dbReference>
<evidence type="ECO:0000256" key="3">
    <source>
        <dbReference type="ARBA" id="ARBA00022577"/>
    </source>
</evidence>
<comment type="similarity">
    <text evidence="1">Belongs to the DEFL family.</text>
</comment>
<dbReference type="Pfam" id="PF24552">
    <property type="entry name" value="Defensin"/>
    <property type="match status" value="1"/>
</dbReference>
<evidence type="ECO:0000313" key="8">
    <source>
        <dbReference type="Proteomes" id="UP000238479"/>
    </source>
</evidence>
<keyword evidence="8" id="KW-1185">Reference proteome</keyword>
<sequence length="58" mass="6244">MAISAMLATSDKPVDPFCYDPCTSSFGEAQCKSECGTKHFRFGHCLTQGGQFLCCCSP</sequence>
<proteinExistence type="inferred from homology"/>
<comment type="caution">
    <text evidence="7">The sequence shown here is derived from an EMBL/GenBank/DDBJ whole genome shotgun (WGS) entry which is preliminary data.</text>
</comment>
<dbReference type="InterPro" id="IPR056373">
    <property type="entry name" value="Defensin-like_dom"/>
</dbReference>
<dbReference type="GO" id="GO:0050832">
    <property type="term" value="P:defense response to fungus"/>
    <property type="evidence" value="ECO:0007669"/>
    <property type="project" value="UniProtKB-KW"/>
</dbReference>
<name>A0A2P6R662_ROSCH</name>
<protein>
    <recommendedName>
        <fullName evidence="6">Defensin-like domain-containing protein</fullName>
    </recommendedName>
</protein>
<dbReference type="AlphaFoldDB" id="A0A2P6R662"/>
<dbReference type="GO" id="GO:0031640">
    <property type="term" value="P:killing of cells of another organism"/>
    <property type="evidence" value="ECO:0007669"/>
    <property type="project" value="UniProtKB-KW"/>
</dbReference>
<keyword evidence="4" id="KW-0611">Plant defense</keyword>
<evidence type="ECO:0000259" key="6">
    <source>
        <dbReference type="Pfam" id="PF24552"/>
    </source>
</evidence>